<dbReference type="AlphaFoldDB" id="A0AAE1WXR7"/>
<dbReference type="GO" id="GO:0005506">
    <property type="term" value="F:iron ion binding"/>
    <property type="evidence" value="ECO:0007669"/>
    <property type="project" value="InterPro"/>
</dbReference>
<dbReference type="Proteomes" id="UP001289374">
    <property type="component" value="Unassembled WGS sequence"/>
</dbReference>
<evidence type="ECO:0000313" key="6">
    <source>
        <dbReference type="EMBL" id="KAK4401588.1"/>
    </source>
</evidence>
<dbReference type="GO" id="GO:0020037">
    <property type="term" value="F:heme binding"/>
    <property type="evidence" value="ECO:0007669"/>
    <property type="project" value="InterPro"/>
</dbReference>
<dbReference type="GO" id="GO:0016125">
    <property type="term" value="P:sterol metabolic process"/>
    <property type="evidence" value="ECO:0007669"/>
    <property type="project" value="TreeGrafter"/>
</dbReference>
<dbReference type="PRINTS" id="PR00465">
    <property type="entry name" value="EP450IV"/>
</dbReference>
<dbReference type="GO" id="GO:0004497">
    <property type="term" value="F:monooxygenase activity"/>
    <property type="evidence" value="ECO:0007669"/>
    <property type="project" value="InterPro"/>
</dbReference>
<sequence length="482" mass="54231">MSDLPIRQIPGDYGLPFFGPIGDRLKYYYSQGEVEFFKTRMHKYESTVFRCNMPPGPFMARDPRVICLLDAVSFRTLFDNSKVEKRDVLDGTFMPSTAFTGGYRACAYLDPSEPNHAVLKGYFLSFLAGKHNIFIPLFRQTISGLLSGLEDEVSSKGSSNFNDLSDPASFEFVFRLLCDKSPSEANIGSKGPKMVDKWLFLQLAPLMTLGLKFVPKFLEDLLIHTFPLPFLLVKSDYNKLYEAFYKSAGPLLDEAERIGLKRDEACHNLVFLAGFNAYGGMKRLFPSLIKWVGAAGEGLHRRLADEIRAAVKKGGVTLSALDEMNLTKSVVYEALRIEPPVPYQYAKAKQDFTIHNHESSFLIKKGEMLFGYQPIATKDPKVFANPDEFIADRFVGEEGEKLIEYVYWSNGRETDGPTTENKQCPGKELVVLLCRLMLVEFFLNYDTFKVDTSKLVFGSAVVTFKSLTKATHTSSINATIQC</sequence>
<keyword evidence="2 5" id="KW-0479">Metal-binding</keyword>
<dbReference type="CDD" id="cd11071">
    <property type="entry name" value="CYP74"/>
    <property type="match status" value="1"/>
</dbReference>
<dbReference type="EMBL" id="JACGWL010000005">
    <property type="protein sequence ID" value="KAK4401588.1"/>
    <property type="molecule type" value="Genomic_DNA"/>
</dbReference>
<name>A0AAE1WXR7_9LAMI</name>
<evidence type="ECO:0000256" key="2">
    <source>
        <dbReference type="ARBA" id="ARBA00022723"/>
    </source>
</evidence>
<reference evidence="6" key="1">
    <citation type="submission" date="2020-06" db="EMBL/GenBank/DDBJ databases">
        <authorList>
            <person name="Li T."/>
            <person name="Hu X."/>
            <person name="Zhang T."/>
            <person name="Song X."/>
            <person name="Zhang H."/>
            <person name="Dai N."/>
            <person name="Sheng W."/>
            <person name="Hou X."/>
            <person name="Wei L."/>
        </authorList>
    </citation>
    <scope>NUCLEOTIDE SEQUENCE</scope>
    <source>
        <strain evidence="6">K16</strain>
        <tissue evidence="6">Leaf</tissue>
    </source>
</reference>
<evidence type="ECO:0000256" key="1">
    <source>
        <dbReference type="ARBA" id="ARBA00022617"/>
    </source>
</evidence>
<proteinExistence type="predicted"/>
<dbReference type="Gene3D" id="1.10.630.10">
    <property type="entry name" value="Cytochrome P450"/>
    <property type="match status" value="1"/>
</dbReference>
<feature type="binding site" description="axial binding residue" evidence="5">
    <location>
        <position position="424"/>
    </location>
    <ligand>
        <name>heme</name>
        <dbReference type="ChEBI" id="CHEBI:30413"/>
    </ligand>
    <ligandPart>
        <name>Fe</name>
        <dbReference type="ChEBI" id="CHEBI:18248"/>
    </ligandPart>
</feature>
<dbReference type="InterPro" id="IPR001128">
    <property type="entry name" value="Cyt_P450"/>
</dbReference>
<organism evidence="6 7">
    <name type="scientific">Sesamum angolense</name>
    <dbReference type="NCBI Taxonomy" id="2727404"/>
    <lineage>
        <taxon>Eukaryota</taxon>
        <taxon>Viridiplantae</taxon>
        <taxon>Streptophyta</taxon>
        <taxon>Embryophyta</taxon>
        <taxon>Tracheophyta</taxon>
        <taxon>Spermatophyta</taxon>
        <taxon>Magnoliopsida</taxon>
        <taxon>eudicotyledons</taxon>
        <taxon>Gunneridae</taxon>
        <taxon>Pentapetalae</taxon>
        <taxon>asterids</taxon>
        <taxon>lamiids</taxon>
        <taxon>Lamiales</taxon>
        <taxon>Pedaliaceae</taxon>
        <taxon>Sesamum</taxon>
    </lineage>
</organism>
<dbReference type="GO" id="GO:0016705">
    <property type="term" value="F:oxidoreductase activity, acting on paired donors, with incorporation or reduction of molecular oxygen"/>
    <property type="evidence" value="ECO:0007669"/>
    <property type="project" value="InterPro"/>
</dbReference>
<dbReference type="GO" id="GO:0016829">
    <property type="term" value="F:lyase activity"/>
    <property type="evidence" value="ECO:0007669"/>
    <property type="project" value="UniProtKB-KW"/>
</dbReference>
<reference evidence="6" key="2">
    <citation type="journal article" date="2024" name="Plant">
        <title>Genomic evolution and insights into agronomic trait innovations of Sesamum species.</title>
        <authorList>
            <person name="Miao H."/>
            <person name="Wang L."/>
            <person name="Qu L."/>
            <person name="Liu H."/>
            <person name="Sun Y."/>
            <person name="Le M."/>
            <person name="Wang Q."/>
            <person name="Wei S."/>
            <person name="Zheng Y."/>
            <person name="Lin W."/>
            <person name="Duan Y."/>
            <person name="Cao H."/>
            <person name="Xiong S."/>
            <person name="Wang X."/>
            <person name="Wei L."/>
            <person name="Li C."/>
            <person name="Ma Q."/>
            <person name="Ju M."/>
            <person name="Zhao R."/>
            <person name="Li G."/>
            <person name="Mu C."/>
            <person name="Tian Q."/>
            <person name="Mei H."/>
            <person name="Zhang T."/>
            <person name="Gao T."/>
            <person name="Zhang H."/>
        </authorList>
    </citation>
    <scope>NUCLEOTIDE SEQUENCE</scope>
    <source>
        <strain evidence="6">K16</strain>
    </source>
</reference>
<evidence type="ECO:0000256" key="3">
    <source>
        <dbReference type="ARBA" id="ARBA00023004"/>
    </source>
</evidence>
<dbReference type="PANTHER" id="PTHR24286">
    <property type="entry name" value="CYTOCHROME P450 26"/>
    <property type="match status" value="1"/>
</dbReference>
<evidence type="ECO:0000256" key="5">
    <source>
        <dbReference type="PIRSR" id="PIRSR602403-1"/>
    </source>
</evidence>
<comment type="caution">
    <text evidence="6">The sequence shown here is derived from an EMBL/GenBank/DDBJ whole genome shotgun (WGS) entry which is preliminary data.</text>
</comment>
<dbReference type="PANTHER" id="PTHR24286:SF302">
    <property type="entry name" value="ALLENE OXIDE SYNTHASE 2"/>
    <property type="match status" value="1"/>
</dbReference>
<dbReference type="FunFam" id="1.10.630.10:FF:000024">
    <property type="entry name" value="Allene oxide synthase, chloroplastic"/>
    <property type="match status" value="1"/>
</dbReference>
<dbReference type="Pfam" id="PF00067">
    <property type="entry name" value="p450"/>
    <property type="match status" value="1"/>
</dbReference>
<protein>
    <submittedName>
        <fullName evidence="6">Allene oxide synthase 3</fullName>
    </submittedName>
</protein>
<dbReference type="SUPFAM" id="SSF48264">
    <property type="entry name" value="Cytochrome P450"/>
    <property type="match status" value="1"/>
</dbReference>
<keyword evidence="4" id="KW-0456">Lyase</keyword>
<evidence type="ECO:0000256" key="4">
    <source>
        <dbReference type="ARBA" id="ARBA00023239"/>
    </source>
</evidence>
<keyword evidence="1 5" id="KW-0349">Heme</keyword>
<evidence type="ECO:0000313" key="7">
    <source>
        <dbReference type="Proteomes" id="UP001289374"/>
    </source>
</evidence>
<keyword evidence="3 5" id="KW-0408">Iron</keyword>
<gene>
    <name evidence="6" type="ORF">Sango_0899500</name>
</gene>
<dbReference type="InterPro" id="IPR002403">
    <property type="entry name" value="Cyt_P450_E_grp-IV"/>
</dbReference>
<accession>A0AAE1WXR7</accession>
<dbReference type="InterPro" id="IPR036396">
    <property type="entry name" value="Cyt_P450_sf"/>
</dbReference>
<keyword evidence="7" id="KW-1185">Reference proteome</keyword>
<dbReference type="GO" id="GO:0006631">
    <property type="term" value="P:fatty acid metabolic process"/>
    <property type="evidence" value="ECO:0007669"/>
    <property type="project" value="UniProtKB-ARBA"/>
</dbReference>
<comment type="cofactor">
    <cofactor evidence="5">
        <name>heme</name>
        <dbReference type="ChEBI" id="CHEBI:30413"/>
    </cofactor>
</comment>